<feature type="active site" description="Nucleophile" evidence="7">
    <location>
        <position position="140"/>
    </location>
</feature>
<keyword evidence="11" id="KW-1185">Reference proteome</keyword>
<feature type="signal peptide" evidence="9">
    <location>
        <begin position="1"/>
        <end position="22"/>
    </location>
</feature>
<feature type="chain" id="PRO_5018672360" description="folate gamma-glutamyl hydrolase" evidence="9">
    <location>
        <begin position="23"/>
        <end position="261"/>
    </location>
</feature>
<dbReference type="STRING" id="188477.A0A3S0ZB04"/>
<dbReference type="PANTHER" id="PTHR11315">
    <property type="entry name" value="PROTEASE FAMILY C26 GAMMA-GLUTAMYL HYDROLASE"/>
    <property type="match status" value="1"/>
</dbReference>
<organism evidence="10 11">
    <name type="scientific">Elysia chlorotica</name>
    <name type="common">Eastern emerald elysia</name>
    <name type="synonym">Sea slug</name>
    <dbReference type="NCBI Taxonomy" id="188477"/>
    <lineage>
        <taxon>Eukaryota</taxon>
        <taxon>Metazoa</taxon>
        <taxon>Spiralia</taxon>
        <taxon>Lophotrochozoa</taxon>
        <taxon>Mollusca</taxon>
        <taxon>Gastropoda</taxon>
        <taxon>Heterobranchia</taxon>
        <taxon>Euthyneura</taxon>
        <taxon>Panpulmonata</taxon>
        <taxon>Sacoglossa</taxon>
        <taxon>Placobranchoidea</taxon>
        <taxon>Plakobranchidae</taxon>
        <taxon>Elysia</taxon>
    </lineage>
</organism>
<evidence type="ECO:0000256" key="2">
    <source>
        <dbReference type="ARBA" id="ARBA00011083"/>
    </source>
</evidence>
<dbReference type="AlphaFoldDB" id="A0A3S0ZB04"/>
<dbReference type="PROSITE" id="PS51275">
    <property type="entry name" value="PEPTIDASE_C26_GGH"/>
    <property type="match status" value="1"/>
</dbReference>
<dbReference type="Proteomes" id="UP000271974">
    <property type="component" value="Unassembled WGS sequence"/>
</dbReference>
<evidence type="ECO:0000256" key="9">
    <source>
        <dbReference type="SAM" id="SignalP"/>
    </source>
</evidence>
<evidence type="ECO:0000256" key="4">
    <source>
        <dbReference type="ARBA" id="ARBA00022525"/>
    </source>
</evidence>
<comment type="similarity">
    <text evidence="2">Belongs to the peptidase C26 family.</text>
</comment>
<dbReference type="InterPro" id="IPR029062">
    <property type="entry name" value="Class_I_gatase-like"/>
</dbReference>
<comment type="subcellular location">
    <subcellularLocation>
        <location evidence="1">Secreted</location>
        <location evidence="1">Extracellular space</location>
    </subcellularLocation>
</comment>
<keyword evidence="5 9" id="KW-0732">Signal</keyword>
<evidence type="ECO:0000256" key="8">
    <source>
        <dbReference type="PROSITE-ProRule" id="PRU00607"/>
    </source>
</evidence>
<sequence>MKIYYWKLFFSLCYVLVSLVAGSWFRDDKRRQNQTLNDRPIIGILATDTPSDWDAATGKTYISANYVKYLEQAGARVVPIRGGQPEEYYSRMVNWTNGALIPGGAANVATSLIGRSARLMYDAALKLNKEQDYYPLWGTCWGFQMLCYLIQGENLLQPTDSANVSWPLIFTPGKNFPFYGVQWHPEKPSFNWNPSYSINHGLDAIRVGQYMANFFVNEARKSSHRFPSLQSEATSLIDNYKRTYFSDGTFEEVYYIDPKDS</sequence>
<evidence type="ECO:0000313" key="10">
    <source>
        <dbReference type="EMBL" id="RUS74832.1"/>
    </source>
</evidence>
<dbReference type="SUPFAM" id="SSF52317">
    <property type="entry name" value="Class I glutamine amidotransferase-like"/>
    <property type="match status" value="1"/>
</dbReference>
<dbReference type="InterPro" id="IPR015527">
    <property type="entry name" value="Pept_C26_g-glut_hydrolase"/>
</dbReference>
<dbReference type="InterPro" id="IPR011697">
    <property type="entry name" value="Peptidase_C26"/>
</dbReference>
<comment type="caution">
    <text evidence="8">Lacks conserved residue(s) required for the propagation of feature annotation.</text>
</comment>
<name>A0A3S0ZB04_ELYCH</name>
<keyword evidence="4" id="KW-0964">Secreted</keyword>
<dbReference type="GO" id="GO:0005773">
    <property type="term" value="C:vacuole"/>
    <property type="evidence" value="ECO:0007669"/>
    <property type="project" value="TreeGrafter"/>
</dbReference>
<dbReference type="GO" id="GO:0034722">
    <property type="term" value="F:gamma-glutamyl-peptidase activity"/>
    <property type="evidence" value="ECO:0007669"/>
    <property type="project" value="UniProtKB-EC"/>
</dbReference>
<keyword evidence="6" id="KW-0378">Hydrolase</keyword>
<comment type="caution">
    <text evidence="10">The sequence shown here is derived from an EMBL/GenBank/DDBJ whole genome shotgun (WGS) entry which is preliminary data.</text>
</comment>
<accession>A0A3S0ZB04</accession>
<proteinExistence type="inferred from homology"/>
<feature type="active site" description="Proton donor" evidence="7">
    <location>
        <position position="184"/>
    </location>
</feature>
<dbReference type="EC" id="3.4.19.9" evidence="3"/>
<evidence type="ECO:0000256" key="1">
    <source>
        <dbReference type="ARBA" id="ARBA00004239"/>
    </source>
</evidence>
<dbReference type="PANTHER" id="PTHR11315:SF0">
    <property type="entry name" value="FOLATE GAMMA-GLUTAMYL HYDROLASE"/>
    <property type="match status" value="1"/>
</dbReference>
<gene>
    <name evidence="10" type="ORF">EGW08_017389</name>
</gene>
<evidence type="ECO:0000256" key="5">
    <source>
        <dbReference type="ARBA" id="ARBA00022729"/>
    </source>
</evidence>
<dbReference type="Gene3D" id="3.40.50.880">
    <property type="match status" value="2"/>
</dbReference>
<dbReference type="Pfam" id="PF07722">
    <property type="entry name" value="Peptidase_C26"/>
    <property type="match status" value="1"/>
</dbReference>
<dbReference type="OrthoDB" id="64220at2759"/>
<evidence type="ECO:0000256" key="3">
    <source>
        <dbReference type="ARBA" id="ARBA00012886"/>
    </source>
</evidence>
<reference evidence="10 11" key="1">
    <citation type="submission" date="2019-01" db="EMBL/GenBank/DDBJ databases">
        <title>A draft genome assembly of the solar-powered sea slug Elysia chlorotica.</title>
        <authorList>
            <person name="Cai H."/>
            <person name="Li Q."/>
            <person name="Fang X."/>
            <person name="Li J."/>
            <person name="Curtis N.E."/>
            <person name="Altenburger A."/>
            <person name="Shibata T."/>
            <person name="Feng M."/>
            <person name="Maeda T."/>
            <person name="Schwartz J.A."/>
            <person name="Shigenobu S."/>
            <person name="Lundholm N."/>
            <person name="Nishiyama T."/>
            <person name="Yang H."/>
            <person name="Hasebe M."/>
            <person name="Li S."/>
            <person name="Pierce S.K."/>
            <person name="Wang J."/>
        </authorList>
    </citation>
    <scope>NUCLEOTIDE SEQUENCE [LARGE SCALE GENOMIC DNA]</scope>
    <source>
        <strain evidence="10">EC2010</strain>
        <tissue evidence="10">Whole organism of an adult</tissue>
    </source>
</reference>
<protein>
    <recommendedName>
        <fullName evidence="3">folate gamma-glutamyl hydrolase</fullName>
        <ecNumber evidence="3">3.4.19.9</ecNumber>
    </recommendedName>
</protein>
<evidence type="ECO:0000313" key="11">
    <source>
        <dbReference type="Proteomes" id="UP000271974"/>
    </source>
</evidence>
<evidence type="ECO:0000256" key="7">
    <source>
        <dbReference type="PIRSR" id="PIRSR615527-1"/>
    </source>
</evidence>
<evidence type="ECO:0000256" key="6">
    <source>
        <dbReference type="ARBA" id="ARBA00022801"/>
    </source>
</evidence>
<dbReference type="EMBL" id="RQTK01000794">
    <property type="protein sequence ID" value="RUS74832.1"/>
    <property type="molecule type" value="Genomic_DNA"/>
</dbReference>
<dbReference type="GO" id="GO:0005576">
    <property type="term" value="C:extracellular region"/>
    <property type="evidence" value="ECO:0007669"/>
    <property type="project" value="UniProtKB-SubCell"/>
</dbReference>
<dbReference type="GO" id="GO:0046900">
    <property type="term" value="P:tetrahydrofolylpolyglutamate metabolic process"/>
    <property type="evidence" value="ECO:0007669"/>
    <property type="project" value="TreeGrafter"/>
</dbReference>